<evidence type="ECO:0000313" key="2">
    <source>
        <dbReference type="Proteomes" id="UP000297452"/>
    </source>
</evidence>
<name>A0A4Z1IB26_9HELO</name>
<comment type="caution">
    <text evidence="1">The sequence shown here is derived from an EMBL/GenBank/DDBJ whole genome shotgun (WGS) entry which is preliminary data.</text>
</comment>
<dbReference type="OrthoDB" id="341259at2759"/>
<protein>
    <submittedName>
        <fullName evidence="1">Uncharacterized protein</fullName>
    </submittedName>
</protein>
<dbReference type="EMBL" id="PQXJ01000193">
    <property type="protein sequence ID" value="TGO57834.1"/>
    <property type="molecule type" value="Genomic_DNA"/>
</dbReference>
<keyword evidence="2" id="KW-1185">Reference proteome</keyword>
<dbReference type="AlphaFoldDB" id="A0A4Z1IB26"/>
<accession>A0A4Z1IB26</accession>
<organism evidence="1 2">
    <name type="scientific">Botryotinia narcissicola</name>
    <dbReference type="NCBI Taxonomy" id="278944"/>
    <lineage>
        <taxon>Eukaryota</taxon>
        <taxon>Fungi</taxon>
        <taxon>Dikarya</taxon>
        <taxon>Ascomycota</taxon>
        <taxon>Pezizomycotina</taxon>
        <taxon>Leotiomycetes</taxon>
        <taxon>Helotiales</taxon>
        <taxon>Sclerotiniaceae</taxon>
        <taxon>Botryotinia</taxon>
    </lineage>
</organism>
<proteinExistence type="predicted"/>
<reference evidence="1 2" key="1">
    <citation type="submission" date="2017-12" db="EMBL/GenBank/DDBJ databases">
        <title>Comparative genomics of Botrytis spp.</title>
        <authorList>
            <person name="Valero-Jimenez C.A."/>
            <person name="Tapia P."/>
            <person name="Veloso J."/>
            <person name="Silva-Moreno E."/>
            <person name="Staats M."/>
            <person name="Valdes J.H."/>
            <person name="Van Kan J.A.L."/>
        </authorList>
    </citation>
    <scope>NUCLEOTIDE SEQUENCE [LARGE SCALE GENOMIC DNA]</scope>
    <source>
        <strain evidence="1 2">MUCL2120</strain>
    </source>
</reference>
<evidence type="ECO:0000313" key="1">
    <source>
        <dbReference type="EMBL" id="TGO57834.1"/>
    </source>
</evidence>
<gene>
    <name evidence="1" type="ORF">BOTNAR_0193g00290</name>
</gene>
<sequence length="161" mass="18423">MKRGDADPEVCKSHSSEINISESLSGFFEKSEEVEYHETGTDVDYYVARAPNVLADIDVKTTESIDHCPNQLTGIINYCISPFEKTGFQHSEDKNESEYINPDHSRWFRYHQNSTDQLVELCQLVPRVMQSYPIPRQKMKIGQWPVNSGTGASSKELFESR</sequence>
<dbReference type="Proteomes" id="UP000297452">
    <property type="component" value="Unassembled WGS sequence"/>
</dbReference>